<feature type="compositionally biased region" description="Basic residues" evidence="1">
    <location>
        <begin position="357"/>
        <end position="371"/>
    </location>
</feature>
<dbReference type="AlphaFoldDB" id="A0A4T0I5G4"/>
<dbReference type="Proteomes" id="UP000306954">
    <property type="component" value="Unassembled WGS sequence"/>
</dbReference>
<evidence type="ECO:0000313" key="4">
    <source>
        <dbReference type="Proteomes" id="UP000306954"/>
    </source>
</evidence>
<organism evidence="3 4">
    <name type="scientific">Wallemia ichthyophaga</name>
    <dbReference type="NCBI Taxonomy" id="245174"/>
    <lineage>
        <taxon>Eukaryota</taxon>
        <taxon>Fungi</taxon>
        <taxon>Dikarya</taxon>
        <taxon>Basidiomycota</taxon>
        <taxon>Wallemiomycotina</taxon>
        <taxon>Wallemiomycetes</taxon>
        <taxon>Wallemiales</taxon>
        <taxon>Wallemiaceae</taxon>
        <taxon>Wallemia</taxon>
    </lineage>
</organism>
<feature type="domain" description="RRN6 K-rich C-terminal" evidence="2">
    <location>
        <begin position="756"/>
        <end position="824"/>
    </location>
</feature>
<dbReference type="PANTHER" id="PTHR28221">
    <property type="entry name" value="RNA POLYMERASE I-SPECIFIC TRANSCRIPTION INITIATION FACTOR RRN6"/>
    <property type="match status" value="1"/>
</dbReference>
<dbReference type="InterPro" id="IPR048536">
    <property type="entry name" value="Rrn6_K-rich"/>
</dbReference>
<reference evidence="3 4" key="1">
    <citation type="submission" date="2019-03" db="EMBL/GenBank/DDBJ databases">
        <title>Sequencing 23 genomes of Wallemia ichthyophaga.</title>
        <authorList>
            <person name="Gostincar C."/>
        </authorList>
    </citation>
    <scope>NUCLEOTIDE SEQUENCE [LARGE SCALE GENOMIC DNA]</scope>
    <source>
        <strain evidence="3 4">EXF-8621</strain>
    </source>
</reference>
<feature type="compositionally biased region" description="Basic and acidic residues" evidence="1">
    <location>
        <begin position="340"/>
        <end position="356"/>
    </location>
</feature>
<feature type="compositionally biased region" description="Polar residues" evidence="1">
    <location>
        <begin position="757"/>
        <end position="777"/>
    </location>
</feature>
<protein>
    <recommendedName>
        <fullName evidence="2">RRN6 K-rich C-terminal domain-containing protein</fullName>
    </recommendedName>
</protein>
<feature type="compositionally biased region" description="Basic and acidic residues" evidence="1">
    <location>
        <begin position="583"/>
        <end position="599"/>
    </location>
</feature>
<dbReference type="GO" id="GO:0070860">
    <property type="term" value="C:RNA polymerase I core factor complex"/>
    <property type="evidence" value="ECO:0007669"/>
    <property type="project" value="TreeGrafter"/>
</dbReference>
<dbReference type="PANTHER" id="PTHR28221:SF2">
    <property type="entry name" value="RNA POLYMERASE I-SPECIFIC TRANSCRIPTION INITIATION FACTOR RRN6"/>
    <property type="match status" value="1"/>
</dbReference>
<evidence type="ECO:0000313" key="3">
    <source>
        <dbReference type="EMBL" id="TIB11092.1"/>
    </source>
</evidence>
<evidence type="ECO:0000259" key="2">
    <source>
        <dbReference type="Pfam" id="PF20639"/>
    </source>
</evidence>
<feature type="region of interest" description="Disordered" evidence="1">
    <location>
        <begin position="337"/>
        <end position="414"/>
    </location>
</feature>
<dbReference type="Pfam" id="PF20639">
    <property type="entry name" value="Rrn6_K-rich"/>
    <property type="match status" value="1"/>
</dbReference>
<comment type="caution">
    <text evidence="3">The sequence shown here is derived from an EMBL/GenBank/DDBJ whole genome shotgun (WGS) entry which is preliminary data.</text>
</comment>
<dbReference type="EMBL" id="SPOF01000026">
    <property type="protein sequence ID" value="TIB11092.1"/>
    <property type="molecule type" value="Genomic_DNA"/>
</dbReference>
<dbReference type="GO" id="GO:0001179">
    <property type="term" value="F:RNA polymerase I general transcription initiation factor binding"/>
    <property type="evidence" value="ECO:0007669"/>
    <property type="project" value="TreeGrafter"/>
</dbReference>
<dbReference type="InterPro" id="IPR019350">
    <property type="entry name" value="RNA_pol_I-sp_TIF_RRN6-like"/>
</dbReference>
<evidence type="ECO:0000256" key="1">
    <source>
        <dbReference type="SAM" id="MobiDB-lite"/>
    </source>
</evidence>
<name>A0A4T0I5G4_WALIC</name>
<gene>
    <name evidence="3" type="ORF">E3P90_02564</name>
</gene>
<dbReference type="GO" id="GO:0001163">
    <property type="term" value="F:RNA polymerase I transcription regulatory region sequence-specific DNA binding"/>
    <property type="evidence" value="ECO:0007669"/>
    <property type="project" value="TreeGrafter"/>
</dbReference>
<accession>A0A4T0I5G4</accession>
<proteinExistence type="predicted"/>
<sequence length="824" mass="90558">MEFNGDLEYKLNNRKCPIKFQLSKAINVFPSTNSLDRVQTFNPYSRQLLNTSSRNGINLLISPTNENDQCLNINLINSLNNSSINLNSPILQISSSNSNTLSRSRYLGHLIAVKTRLGVIFYNSSNKHLDHIHTFTHTHPISDLSFKDLNCLLIDPYDNIFKFNFNPRLKSPASISQLRHHPYYHQSYDNRFRLIDFNPYDEAAEYSCLTANSHSLSVIDFRSSISTIIYQSPSTITHLLSSTASNIPLTALTTTDHILFFDIHNFSQSLLSIPHNRDYDRTLSIHTINGPHNTISVLLFSAIHPLLSIWTIGGTPSFPRSLHAPYAHKLPFPPIGGCAVHERGRQSEEHDREPTRHQTRQHTRNQSRRLSRASSRAPTPQHPPREHSQILQPSQPPTPSRQPTPHQNPDTLSQNTDAVYDMYLRSQGGSLSYATLFTADADADANAPPLDIRTDPAVWSQEVDGYFGDGLASMREYTLRDMTKQWGLISGGVSGGATLALRDKLPLQPFASAGLQVRLASEVEIGQREWDRNRSNDAHAAWSYSIPQSLLPPPPSFPYAGDAAGEIVQRQLQGAYNVCSNRRPHDVPAEGKSEGKRNFDGGVAVGDVGGVGAANTPTDATASTGGLVQELTRAASAMNIHNSTPVRPYTFGALRPMVTRRSQGDEALALARNDAIDATDADTKPPLNTATNLLLAEWSGSVDAYRYRDPYADSEEGEMGIEGQTQMQTDVPPPPSQKIMRRPPVVLSTAAPGAHATSASNAMNGSLTPAPQSQPQSHAHLHSPALTQPSQPPSQPNPSTQVEPGRFGGRPVATKKKKKRVGGF</sequence>
<feature type="region of interest" description="Disordered" evidence="1">
    <location>
        <begin position="580"/>
        <end position="599"/>
    </location>
</feature>
<dbReference type="GO" id="GO:0042790">
    <property type="term" value="P:nucleolar large rRNA transcription by RNA polymerase I"/>
    <property type="evidence" value="ECO:0007669"/>
    <property type="project" value="TreeGrafter"/>
</dbReference>
<feature type="region of interest" description="Disordered" evidence="1">
    <location>
        <begin position="715"/>
        <end position="824"/>
    </location>
</feature>
<feature type="compositionally biased region" description="Basic residues" evidence="1">
    <location>
        <begin position="813"/>
        <end position="824"/>
    </location>
</feature>